<dbReference type="Gene3D" id="3.30.1060.10">
    <property type="entry name" value="Peptide methionine sulphoxide reductase MsrA"/>
    <property type="match status" value="1"/>
</dbReference>
<evidence type="ECO:0000313" key="7">
    <source>
        <dbReference type="EMBL" id="MFD0949877.1"/>
    </source>
</evidence>
<dbReference type="HAMAP" id="MF_01401">
    <property type="entry name" value="MsrA"/>
    <property type="match status" value="1"/>
</dbReference>
<reference evidence="8" key="1">
    <citation type="journal article" date="2019" name="Int. J. Syst. Evol. Microbiol.">
        <title>The Global Catalogue of Microorganisms (GCM) 10K type strain sequencing project: providing services to taxonomists for standard genome sequencing and annotation.</title>
        <authorList>
            <consortium name="The Broad Institute Genomics Platform"/>
            <consortium name="The Broad Institute Genome Sequencing Center for Infectious Disease"/>
            <person name="Wu L."/>
            <person name="Ma J."/>
        </authorList>
    </citation>
    <scope>NUCLEOTIDE SEQUENCE [LARGE SCALE GENOMIC DNA]</scope>
    <source>
        <strain evidence="8">CCUG 63419</strain>
    </source>
</reference>
<dbReference type="Proteomes" id="UP001597044">
    <property type="component" value="Unassembled WGS sequence"/>
</dbReference>
<dbReference type="PANTHER" id="PTHR43774">
    <property type="entry name" value="PEPTIDE METHIONINE SULFOXIDE REDUCTASE"/>
    <property type="match status" value="1"/>
</dbReference>
<comment type="function">
    <text evidence="4">Has an important function as a repair enzyme for proteins that have been inactivated by oxidation. Catalyzes the reversible oxidation-reduction of methionine sulfoxide in proteins to methionine.</text>
</comment>
<dbReference type="InterPro" id="IPR036509">
    <property type="entry name" value="Met_Sox_Rdtase_MsrA_sf"/>
</dbReference>
<feature type="active site" evidence="4">
    <location>
        <position position="54"/>
    </location>
</feature>
<comment type="catalytic activity">
    <reaction evidence="3 4">
        <text>[thioredoxin]-disulfide + L-methionine + H2O = L-methionine (S)-S-oxide + [thioredoxin]-dithiol</text>
        <dbReference type="Rhea" id="RHEA:19993"/>
        <dbReference type="Rhea" id="RHEA-COMP:10698"/>
        <dbReference type="Rhea" id="RHEA-COMP:10700"/>
        <dbReference type="ChEBI" id="CHEBI:15377"/>
        <dbReference type="ChEBI" id="CHEBI:29950"/>
        <dbReference type="ChEBI" id="CHEBI:50058"/>
        <dbReference type="ChEBI" id="CHEBI:57844"/>
        <dbReference type="ChEBI" id="CHEBI:58772"/>
        <dbReference type="EC" id="1.8.4.11"/>
    </reaction>
</comment>
<accession>A0ABW3HG73</accession>
<dbReference type="Pfam" id="PF01625">
    <property type="entry name" value="PMSR"/>
    <property type="match status" value="1"/>
</dbReference>
<organism evidence="7 8">
    <name type="scientific">Paraperlucidibaca wandonensis</name>
    <dbReference type="NCBI Taxonomy" id="1268273"/>
    <lineage>
        <taxon>Bacteria</taxon>
        <taxon>Pseudomonadati</taxon>
        <taxon>Pseudomonadota</taxon>
        <taxon>Gammaproteobacteria</taxon>
        <taxon>Moraxellales</taxon>
        <taxon>Moraxellaceae</taxon>
        <taxon>Paraperlucidibaca</taxon>
    </lineage>
</organism>
<protein>
    <recommendedName>
        <fullName evidence="4">Peptide methionine sulfoxide reductase MsrA</fullName>
        <shortName evidence="4">Protein-methionine-S-oxide reductase</shortName>
        <ecNumber evidence="4">1.8.4.11</ecNumber>
    </recommendedName>
    <alternativeName>
        <fullName evidence="4">Peptide-methionine (S)-S-oxide reductase</fullName>
        <shortName evidence="4">Peptide Met(O) reductase</shortName>
    </alternativeName>
</protein>
<evidence type="ECO:0000256" key="4">
    <source>
        <dbReference type="HAMAP-Rule" id="MF_01401"/>
    </source>
</evidence>
<keyword evidence="1 4" id="KW-0560">Oxidoreductase</keyword>
<dbReference type="SUPFAM" id="SSF55068">
    <property type="entry name" value="Peptide methionine sulfoxide reductase"/>
    <property type="match status" value="1"/>
</dbReference>
<evidence type="ECO:0000256" key="2">
    <source>
        <dbReference type="ARBA" id="ARBA00047806"/>
    </source>
</evidence>
<dbReference type="NCBIfam" id="TIGR00401">
    <property type="entry name" value="msrA"/>
    <property type="match status" value="1"/>
</dbReference>
<proteinExistence type="inferred from homology"/>
<dbReference type="GO" id="GO:0008113">
    <property type="term" value="F:peptide-methionine (S)-S-oxide reductase activity"/>
    <property type="evidence" value="ECO:0007669"/>
    <property type="project" value="UniProtKB-EC"/>
</dbReference>
<feature type="signal peptide" evidence="5">
    <location>
        <begin position="1"/>
        <end position="25"/>
    </location>
</feature>
<sequence length="220" mass="23919">MMKISWIKAGVVSAALACTAAIALAAASTSSTSTASTTASAKPETASAIFAGGCFWCSESDYEKLKGVTEVVSGYIGGKSKNPSYQEVSAGGTGHYEAVEVFYDPSVVSYDTLVNYFWSHHDYLDNGGQFCDRGSQYAPAIFPQDAKQLNIAKRSLAAFQQRVKAKIATKIVPASTFYAAEDYHQNYYKTNPVRYNYYRLSCGRDSRIDALKADLKPARN</sequence>
<evidence type="ECO:0000256" key="1">
    <source>
        <dbReference type="ARBA" id="ARBA00023002"/>
    </source>
</evidence>
<comment type="catalytic activity">
    <reaction evidence="2 4">
        <text>L-methionyl-[protein] + [thioredoxin]-disulfide + H2O = L-methionyl-(S)-S-oxide-[protein] + [thioredoxin]-dithiol</text>
        <dbReference type="Rhea" id="RHEA:14217"/>
        <dbReference type="Rhea" id="RHEA-COMP:10698"/>
        <dbReference type="Rhea" id="RHEA-COMP:10700"/>
        <dbReference type="Rhea" id="RHEA-COMP:12313"/>
        <dbReference type="Rhea" id="RHEA-COMP:12315"/>
        <dbReference type="ChEBI" id="CHEBI:15377"/>
        <dbReference type="ChEBI" id="CHEBI:16044"/>
        <dbReference type="ChEBI" id="CHEBI:29950"/>
        <dbReference type="ChEBI" id="CHEBI:44120"/>
        <dbReference type="ChEBI" id="CHEBI:50058"/>
        <dbReference type="EC" id="1.8.4.11"/>
    </reaction>
</comment>
<evidence type="ECO:0000256" key="3">
    <source>
        <dbReference type="ARBA" id="ARBA00048782"/>
    </source>
</evidence>
<name>A0ABW3HG73_9GAMM</name>
<evidence type="ECO:0000256" key="5">
    <source>
        <dbReference type="SAM" id="SignalP"/>
    </source>
</evidence>
<gene>
    <name evidence="4 7" type="primary">msrA</name>
    <name evidence="7" type="ORF">ACFQ0F_05665</name>
</gene>
<evidence type="ECO:0000313" key="8">
    <source>
        <dbReference type="Proteomes" id="UP001597044"/>
    </source>
</evidence>
<feature type="chain" id="PRO_5046125682" description="Peptide methionine sulfoxide reductase MsrA" evidence="5">
    <location>
        <begin position="26"/>
        <end position="220"/>
    </location>
</feature>
<comment type="caution">
    <text evidence="7">The sequence shown here is derived from an EMBL/GenBank/DDBJ whole genome shotgun (WGS) entry which is preliminary data.</text>
</comment>
<comment type="similarity">
    <text evidence="4">Belongs to the MsrA Met sulfoxide reductase family.</text>
</comment>
<feature type="domain" description="Peptide methionine sulphoxide reductase MsrA" evidence="6">
    <location>
        <begin position="48"/>
        <end position="196"/>
    </location>
</feature>
<keyword evidence="5" id="KW-0732">Signal</keyword>
<keyword evidence="8" id="KW-1185">Reference proteome</keyword>
<dbReference type="InterPro" id="IPR002569">
    <property type="entry name" value="Met_Sox_Rdtase_MsrA_dom"/>
</dbReference>
<dbReference type="EC" id="1.8.4.11" evidence="4"/>
<dbReference type="RefSeq" id="WP_379069965.1">
    <property type="nucleotide sequence ID" value="NZ_JBHTIT010000001.1"/>
</dbReference>
<evidence type="ECO:0000259" key="6">
    <source>
        <dbReference type="Pfam" id="PF01625"/>
    </source>
</evidence>
<dbReference type="PANTHER" id="PTHR43774:SF1">
    <property type="entry name" value="PEPTIDE METHIONINE SULFOXIDE REDUCTASE MSRA 2"/>
    <property type="match status" value="1"/>
</dbReference>
<dbReference type="EMBL" id="JBHTIT010000001">
    <property type="protein sequence ID" value="MFD0949877.1"/>
    <property type="molecule type" value="Genomic_DNA"/>
</dbReference>